<keyword evidence="3 4" id="KW-0560">Oxidoreductase</keyword>
<evidence type="ECO:0000256" key="5">
    <source>
        <dbReference type="NCBIfam" id="TIGR00112"/>
    </source>
</evidence>
<feature type="binding site" evidence="6">
    <location>
        <begin position="8"/>
        <end position="13"/>
    </location>
    <ligand>
        <name>NADP(+)</name>
        <dbReference type="ChEBI" id="CHEBI:58349"/>
    </ligand>
</feature>
<dbReference type="InterPro" id="IPR053790">
    <property type="entry name" value="P5CR-like_CS"/>
</dbReference>
<evidence type="ECO:0000256" key="2">
    <source>
        <dbReference type="ARBA" id="ARBA00022857"/>
    </source>
</evidence>
<proteinExistence type="inferred from homology"/>
<dbReference type="RefSeq" id="WP_012376599.1">
    <property type="nucleotide sequence ID" value="NC_010571.1"/>
</dbReference>
<dbReference type="OrthoDB" id="9805754at2"/>
<dbReference type="Gene3D" id="1.10.3730.10">
    <property type="entry name" value="ProC C-terminal domain-like"/>
    <property type="match status" value="1"/>
</dbReference>
<feature type="domain" description="Pyrroline-5-carboxylate reductase dimerisation" evidence="9">
    <location>
        <begin position="161"/>
        <end position="265"/>
    </location>
</feature>
<dbReference type="InterPro" id="IPR028939">
    <property type="entry name" value="P5C_Rdtase_cat_N"/>
</dbReference>
<name>B1ZYH2_OPITP</name>
<dbReference type="InterPro" id="IPR008927">
    <property type="entry name" value="6-PGluconate_DH-like_C_sf"/>
</dbReference>
<dbReference type="Gene3D" id="3.40.50.720">
    <property type="entry name" value="NAD(P)-binding Rossmann-like Domain"/>
    <property type="match status" value="1"/>
</dbReference>
<comment type="catalytic activity">
    <reaction evidence="4">
        <text>L-proline + NAD(+) = (S)-1-pyrroline-5-carboxylate + NADH + 2 H(+)</text>
        <dbReference type="Rhea" id="RHEA:14105"/>
        <dbReference type="ChEBI" id="CHEBI:15378"/>
        <dbReference type="ChEBI" id="CHEBI:17388"/>
        <dbReference type="ChEBI" id="CHEBI:57540"/>
        <dbReference type="ChEBI" id="CHEBI:57945"/>
        <dbReference type="ChEBI" id="CHEBI:60039"/>
        <dbReference type="EC" id="1.5.1.2"/>
    </reaction>
</comment>
<gene>
    <name evidence="4" type="primary">proC</name>
    <name evidence="10" type="ordered locus">Oter_3795</name>
</gene>
<feature type="domain" description="Pyrroline-5-carboxylate reductase catalytic N-terminal" evidence="8">
    <location>
        <begin position="6"/>
        <end position="98"/>
    </location>
</feature>
<accession>B1ZYH2</accession>
<keyword evidence="4 7" id="KW-0028">Amino-acid biosynthesis</keyword>
<comment type="subcellular location">
    <subcellularLocation>
        <location evidence="4">Cytoplasm</location>
    </subcellularLocation>
</comment>
<comment type="similarity">
    <text evidence="1 4 7">Belongs to the pyrroline-5-carboxylate reductase family.</text>
</comment>
<dbReference type="Pfam" id="PF03807">
    <property type="entry name" value="F420_oxidored"/>
    <property type="match status" value="1"/>
</dbReference>
<evidence type="ECO:0000256" key="6">
    <source>
        <dbReference type="PIRSR" id="PIRSR000193-1"/>
    </source>
</evidence>
<dbReference type="EC" id="1.5.1.2" evidence="4 5"/>
<keyword evidence="4" id="KW-0963">Cytoplasm</keyword>
<dbReference type="HOGENOM" id="CLU_042344_3_1_0"/>
<dbReference type="Proteomes" id="UP000007013">
    <property type="component" value="Chromosome"/>
</dbReference>
<dbReference type="KEGG" id="ote:Oter_3795"/>
<dbReference type="EMBL" id="CP001032">
    <property type="protein sequence ID" value="ACB77070.1"/>
    <property type="molecule type" value="Genomic_DNA"/>
</dbReference>
<dbReference type="UniPathway" id="UPA00098">
    <property type="reaction ID" value="UER00361"/>
</dbReference>
<evidence type="ECO:0000259" key="9">
    <source>
        <dbReference type="Pfam" id="PF14748"/>
    </source>
</evidence>
<dbReference type="PROSITE" id="PS00521">
    <property type="entry name" value="P5CR"/>
    <property type="match status" value="1"/>
</dbReference>
<evidence type="ECO:0000256" key="3">
    <source>
        <dbReference type="ARBA" id="ARBA00023002"/>
    </source>
</evidence>
<dbReference type="FunFam" id="1.10.3730.10:FF:000001">
    <property type="entry name" value="Pyrroline-5-carboxylate reductase"/>
    <property type="match status" value="1"/>
</dbReference>
<organism evidence="10 11">
    <name type="scientific">Opitutus terrae (strain DSM 11246 / JCM 15787 / PB90-1)</name>
    <dbReference type="NCBI Taxonomy" id="452637"/>
    <lineage>
        <taxon>Bacteria</taxon>
        <taxon>Pseudomonadati</taxon>
        <taxon>Verrucomicrobiota</taxon>
        <taxon>Opitutia</taxon>
        <taxon>Opitutales</taxon>
        <taxon>Opitutaceae</taxon>
        <taxon>Opitutus</taxon>
    </lineage>
</organism>
<evidence type="ECO:0000256" key="1">
    <source>
        <dbReference type="ARBA" id="ARBA00005525"/>
    </source>
</evidence>
<comment type="catalytic activity">
    <reaction evidence="4 7">
        <text>L-proline + NADP(+) = (S)-1-pyrroline-5-carboxylate + NADPH + 2 H(+)</text>
        <dbReference type="Rhea" id="RHEA:14109"/>
        <dbReference type="ChEBI" id="CHEBI:15378"/>
        <dbReference type="ChEBI" id="CHEBI:17388"/>
        <dbReference type="ChEBI" id="CHEBI:57783"/>
        <dbReference type="ChEBI" id="CHEBI:58349"/>
        <dbReference type="ChEBI" id="CHEBI:60039"/>
        <dbReference type="EC" id="1.5.1.2"/>
    </reaction>
</comment>
<evidence type="ECO:0000313" key="11">
    <source>
        <dbReference type="Proteomes" id="UP000007013"/>
    </source>
</evidence>
<sequence>MTTHTAFIGSGNMASAMVDGLLARDPNARAKLGCYSAADGTAETLAKRTGIARATDLPALLAPADLVVLAFKPQHLASADPQLTTLTRGKLVLSILAGKPLAALVQVFPQARNVVRVMPNTPAAIGAGISAYCSRDPLSPADRDIVETLLGAMGQFLALPEEQMNAVTALSGSGPAFLFEFVAALRDGGIAAGLAPEMAAQLAMHTVLGSAQLLVKRGVDPETLRNQVTSPNGTTLAGLQQLQAGDFRGLIKKTILAAQARAVELAREG</sequence>
<dbReference type="InterPro" id="IPR029036">
    <property type="entry name" value="P5CR_dimer"/>
</dbReference>
<feature type="binding site" evidence="6">
    <location>
        <begin position="70"/>
        <end position="73"/>
    </location>
    <ligand>
        <name>NADP(+)</name>
        <dbReference type="ChEBI" id="CHEBI:58349"/>
    </ligand>
</feature>
<reference evidence="10 11" key="1">
    <citation type="journal article" date="2011" name="J. Bacteriol.">
        <title>Genome sequence of the verrucomicrobium Opitutus terrae PB90-1, an abundant inhabitant of rice paddy soil ecosystems.</title>
        <authorList>
            <person name="van Passel M.W."/>
            <person name="Kant R."/>
            <person name="Palva A."/>
            <person name="Copeland A."/>
            <person name="Lucas S."/>
            <person name="Lapidus A."/>
            <person name="Glavina del Rio T."/>
            <person name="Pitluck S."/>
            <person name="Goltsman E."/>
            <person name="Clum A."/>
            <person name="Sun H."/>
            <person name="Schmutz J."/>
            <person name="Larimer F.W."/>
            <person name="Land M.L."/>
            <person name="Hauser L."/>
            <person name="Kyrpides N."/>
            <person name="Mikhailova N."/>
            <person name="Richardson P.P."/>
            <person name="Janssen P.H."/>
            <person name="de Vos W.M."/>
            <person name="Smidt H."/>
        </authorList>
    </citation>
    <scope>NUCLEOTIDE SEQUENCE [LARGE SCALE GENOMIC DNA]</scope>
    <source>
        <strain evidence="11">DSM 11246 / JCM 15787 / PB90-1</strain>
    </source>
</reference>
<dbReference type="InterPro" id="IPR036291">
    <property type="entry name" value="NAD(P)-bd_dom_sf"/>
</dbReference>
<feature type="binding site" evidence="6">
    <location>
        <position position="36"/>
    </location>
    <ligand>
        <name>NADP(+)</name>
        <dbReference type="ChEBI" id="CHEBI:58349"/>
    </ligand>
</feature>
<keyword evidence="11" id="KW-1185">Reference proteome</keyword>
<dbReference type="PIRSF" id="PIRSF000193">
    <property type="entry name" value="Pyrrol-5-carb_rd"/>
    <property type="match status" value="1"/>
</dbReference>
<comment type="pathway">
    <text evidence="4 7">Amino-acid biosynthesis; L-proline biosynthesis; L-proline from L-glutamate 5-semialdehyde: step 1/1.</text>
</comment>
<dbReference type="HAMAP" id="MF_01925">
    <property type="entry name" value="P5C_reductase"/>
    <property type="match status" value="1"/>
</dbReference>
<protein>
    <recommendedName>
        <fullName evidence="4 5">Pyrroline-5-carboxylate reductase</fullName>
        <shortName evidence="4">P5C reductase</shortName>
        <shortName evidence="4">P5CR</shortName>
        <ecNumber evidence="4 5">1.5.1.2</ecNumber>
    </recommendedName>
    <alternativeName>
        <fullName evidence="4">PCA reductase</fullName>
    </alternativeName>
</protein>
<keyword evidence="2 4" id="KW-0521">NADP</keyword>
<dbReference type="GO" id="GO:0055129">
    <property type="term" value="P:L-proline biosynthetic process"/>
    <property type="evidence" value="ECO:0007669"/>
    <property type="project" value="UniProtKB-UniRule"/>
</dbReference>
<evidence type="ECO:0000256" key="7">
    <source>
        <dbReference type="RuleBase" id="RU003903"/>
    </source>
</evidence>
<dbReference type="InterPro" id="IPR000304">
    <property type="entry name" value="Pyrroline-COOH_reductase"/>
</dbReference>
<dbReference type="PANTHER" id="PTHR11645:SF0">
    <property type="entry name" value="PYRROLINE-5-CARBOXYLATE REDUCTASE 3"/>
    <property type="match status" value="1"/>
</dbReference>
<dbReference type="GO" id="GO:0005737">
    <property type="term" value="C:cytoplasm"/>
    <property type="evidence" value="ECO:0007669"/>
    <property type="project" value="UniProtKB-SubCell"/>
</dbReference>
<dbReference type="PANTHER" id="PTHR11645">
    <property type="entry name" value="PYRROLINE-5-CARBOXYLATE REDUCTASE"/>
    <property type="match status" value="1"/>
</dbReference>
<dbReference type="Pfam" id="PF14748">
    <property type="entry name" value="P5CR_dimer"/>
    <property type="match status" value="1"/>
</dbReference>
<dbReference type="STRING" id="452637.Oter_3795"/>
<dbReference type="eggNOG" id="COG0345">
    <property type="taxonomic scope" value="Bacteria"/>
</dbReference>
<evidence type="ECO:0000259" key="8">
    <source>
        <dbReference type="Pfam" id="PF03807"/>
    </source>
</evidence>
<dbReference type="SUPFAM" id="SSF51735">
    <property type="entry name" value="NAD(P)-binding Rossmann-fold domains"/>
    <property type="match status" value="1"/>
</dbReference>
<keyword evidence="4 7" id="KW-0641">Proline biosynthesis</keyword>
<evidence type="ECO:0000256" key="4">
    <source>
        <dbReference type="HAMAP-Rule" id="MF_01925"/>
    </source>
</evidence>
<comment type="function">
    <text evidence="4">Catalyzes the reduction of 1-pyrroline-5-carboxylate (PCA) to L-proline.</text>
</comment>
<dbReference type="AlphaFoldDB" id="B1ZYH2"/>
<dbReference type="SUPFAM" id="SSF48179">
    <property type="entry name" value="6-phosphogluconate dehydrogenase C-terminal domain-like"/>
    <property type="match status" value="1"/>
</dbReference>
<evidence type="ECO:0000313" key="10">
    <source>
        <dbReference type="EMBL" id="ACB77070.1"/>
    </source>
</evidence>
<dbReference type="GO" id="GO:0004735">
    <property type="term" value="F:pyrroline-5-carboxylate reductase activity"/>
    <property type="evidence" value="ECO:0007669"/>
    <property type="project" value="UniProtKB-UniRule"/>
</dbReference>
<dbReference type="NCBIfam" id="TIGR00112">
    <property type="entry name" value="proC"/>
    <property type="match status" value="1"/>
</dbReference>